<comment type="caution">
    <text evidence="4">The sequence shown here is derived from an EMBL/GenBank/DDBJ whole genome shotgun (WGS) entry which is preliminary data.</text>
</comment>
<dbReference type="GO" id="GO:0016887">
    <property type="term" value="F:ATP hydrolysis activity"/>
    <property type="evidence" value="ECO:0007669"/>
    <property type="project" value="InterPro"/>
</dbReference>
<dbReference type="Pfam" id="PF00005">
    <property type="entry name" value="ABC_tran"/>
    <property type="match status" value="1"/>
</dbReference>
<keyword evidence="2 4" id="KW-0067">ATP-binding</keyword>
<proteinExistence type="predicted"/>
<evidence type="ECO:0000313" key="5">
    <source>
        <dbReference type="Proteomes" id="UP000290649"/>
    </source>
</evidence>
<dbReference type="Gene3D" id="3.40.50.300">
    <property type="entry name" value="P-loop containing nucleotide triphosphate hydrolases"/>
    <property type="match status" value="1"/>
</dbReference>
<evidence type="ECO:0000256" key="2">
    <source>
        <dbReference type="ARBA" id="ARBA00022840"/>
    </source>
</evidence>
<dbReference type="EMBL" id="QOUX01000046">
    <property type="protein sequence ID" value="RXI97761.1"/>
    <property type="molecule type" value="Genomic_DNA"/>
</dbReference>
<feature type="domain" description="ABC transporter" evidence="3">
    <location>
        <begin position="4"/>
        <end position="234"/>
    </location>
</feature>
<sequence>MSYIELTDVAKTMKDKNVIQELSFRIREGETFGLLGPNGAGKTTLLSMMSANQLPTSGRITVGQYDTAMDQKKIKSIVGIVPQDISLYSSLNAYDNLRFFASLYGMKKRDIQKRMEWLLDLVQLTDRAHEPISQYSGGMKRRINIAVALMHDPHIVYMDEPTVGIDPQSRNKIYELIEELKALGKTIIYTTHYMEEATNLCDRVAILDQGEVVALNETMELLKIVQSGIVELTMTSENASEMAFKTLKQLMCITSCQVNGKKLTLVVSIKVQDAISKIMAALNQQSLPMEDVKIMQPNLETVFLYLTGKTLRD</sequence>
<dbReference type="OrthoDB" id="9804819at2"/>
<dbReference type="InterPro" id="IPR003439">
    <property type="entry name" value="ABC_transporter-like_ATP-bd"/>
</dbReference>
<evidence type="ECO:0000259" key="3">
    <source>
        <dbReference type="PROSITE" id="PS50893"/>
    </source>
</evidence>
<dbReference type="PROSITE" id="PS50893">
    <property type="entry name" value="ABC_TRANSPORTER_2"/>
    <property type="match status" value="1"/>
</dbReference>
<dbReference type="InterPro" id="IPR003593">
    <property type="entry name" value="AAA+_ATPase"/>
</dbReference>
<protein>
    <submittedName>
        <fullName evidence="4">ABC transporter ATP-binding protein</fullName>
    </submittedName>
</protein>
<name>A0A4Q0VP07_9BACI</name>
<evidence type="ECO:0000256" key="1">
    <source>
        <dbReference type="ARBA" id="ARBA00022741"/>
    </source>
</evidence>
<dbReference type="InterPro" id="IPR017871">
    <property type="entry name" value="ABC_transporter-like_CS"/>
</dbReference>
<evidence type="ECO:0000313" key="4">
    <source>
        <dbReference type="EMBL" id="RXI97761.1"/>
    </source>
</evidence>
<dbReference type="SUPFAM" id="SSF52540">
    <property type="entry name" value="P-loop containing nucleoside triphosphate hydrolases"/>
    <property type="match status" value="1"/>
</dbReference>
<dbReference type="SMART" id="SM00382">
    <property type="entry name" value="AAA"/>
    <property type="match status" value="1"/>
</dbReference>
<dbReference type="AlphaFoldDB" id="A0A4Q0VP07"/>
<organism evidence="4 5">
    <name type="scientific">Anaerobacillus alkaliphilus</name>
    <dbReference type="NCBI Taxonomy" id="1548597"/>
    <lineage>
        <taxon>Bacteria</taxon>
        <taxon>Bacillati</taxon>
        <taxon>Bacillota</taxon>
        <taxon>Bacilli</taxon>
        <taxon>Bacillales</taxon>
        <taxon>Bacillaceae</taxon>
        <taxon>Anaerobacillus</taxon>
    </lineage>
</organism>
<accession>A0A4Q0VP07</accession>
<keyword evidence="1" id="KW-0547">Nucleotide-binding</keyword>
<dbReference type="GO" id="GO:0005524">
    <property type="term" value="F:ATP binding"/>
    <property type="evidence" value="ECO:0007669"/>
    <property type="project" value="UniProtKB-KW"/>
</dbReference>
<dbReference type="PROSITE" id="PS00211">
    <property type="entry name" value="ABC_TRANSPORTER_1"/>
    <property type="match status" value="1"/>
</dbReference>
<dbReference type="Proteomes" id="UP000290649">
    <property type="component" value="Unassembled WGS sequence"/>
</dbReference>
<keyword evidence="5" id="KW-1185">Reference proteome</keyword>
<reference evidence="4 5" key="1">
    <citation type="journal article" date="2019" name="Int. J. Syst. Evol. Microbiol.">
        <title>Anaerobacillus alkaliphilus sp. nov., a novel alkaliphilic and moderately halophilic bacterium.</title>
        <authorList>
            <person name="Borsodi A.K."/>
            <person name="Aszalos J.M."/>
            <person name="Bihari P."/>
            <person name="Nagy I."/>
            <person name="Schumann P."/>
            <person name="Sproer C."/>
            <person name="Kovacs A.L."/>
            <person name="Boka K."/>
            <person name="Dobosy P."/>
            <person name="Ovari M."/>
            <person name="Szili-Kovacs T."/>
            <person name="Toth E."/>
        </authorList>
    </citation>
    <scope>NUCLEOTIDE SEQUENCE [LARGE SCALE GENOMIC DNA]</scope>
    <source>
        <strain evidence="4 5">B16-10</strain>
    </source>
</reference>
<dbReference type="PANTHER" id="PTHR43582:SF2">
    <property type="entry name" value="LINEARMYCIN RESISTANCE ATP-BINDING PROTEIN LNRL"/>
    <property type="match status" value="1"/>
</dbReference>
<dbReference type="PANTHER" id="PTHR43582">
    <property type="entry name" value="LINEARMYCIN RESISTANCE ATP-BINDING PROTEIN LNRL"/>
    <property type="match status" value="1"/>
</dbReference>
<dbReference type="RefSeq" id="WP_129079126.1">
    <property type="nucleotide sequence ID" value="NZ_QOUX01000046.1"/>
</dbReference>
<dbReference type="InterPro" id="IPR027417">
    <property type="entry name" value="P-loop_NTPase"/>
</dbReference>
<gene>
    <name evidence="4" type="ORF">DS745_15440</name>
</gene>